<protein>
    <submittedName>
        <fullName evidence="3">Uncharacterized protein</fullName>
    </submittedName>
</protein>
<evidence type="ECO:0000313" key="3">
    <source>
        <dbReference type="EMBL" id="KAK7611816.1"/>
    </source>
</evidence>
<keyword evidence="2" id="KW-1133">Transmembrane helix</keyword>
<organism evidence="3 4">
    <name type="scientific">Phyllosticta paracitricarpa</name>
    <dbReference type="NCBI Taxonomy" id="2016321"/>
    <lineage>
        <taxon>Eukaryota</taxon>
        <taxon>Fungi</taxon>
        <taxon>Dikarya</taxon>
        <taxon>Ascomycota</taxon>
        <taxon>Pezizomycotina</taxon>
        <taxon>Dothideomycetes</taxon>
        <taxon>Dothideomycetes incertae sedis</taxon>
        <taxon>Botryosphaeriales</taxon>
        <taxon>Phyllostictaceae</taxon>
        <taxon>Phyllosticta</taxon>
    </lineage>
</organism>
<dbReference type="Proteomes" id="UP001367316">
    <property type="component" value="Unassembled WGS sequence"/>
</dbReference>
<feature type="region of interest" description="Disordered" evidence="1">
    <location>
        <begin position="1"/>
        <end position="22"/>
    </location>
</feature>
<keyword evidence="2" id="KW-0472">Membrane</keyword>
<comment type="caution">
    <text evidence="3">The sequence shown here is derived from an EMBL/GenBank/DDBJ whole genome shotgun (WGS) entry which is preliminary data.</text>
</comment>
<feature type="transmembrane region" description="Helical" evidence="2">
    <location>
        <begin position="89"/>
        <end position="117"/>
    </location>
</feature>
<gene>
    <name evidence="3" type="ORF">JOL62DRAFT_611234</name>
</gene>
<reference evidence="3 4" key="1">
    <citation type="submission" date="2024-04" db="EMBL/GenBank/DDBJ databases">
        <title>Phyllosticta paracitricarpa is synonymous to the EU quarantine fungus P. citricarpa based on phylogenomic analyses.</title>
        <authorList>
            <consortium name="Lawrence Berkeley National Laboratory"/>
            <person name="Van ingen-buijs V.A."/>
            <person name="Van westerhoven A.C."/>
            <person name="Haridas S."/>
            <person name="Skiadas P."/>
            <person name="Martin F."/>
            <person name="Groenewald J.Z."/>
            <person name="Crous P.W."/>
            <person name="Seidl M.F."/>
        </authorList>
    </citation>
    <scope>NUCLEOTIDE SEQUENCE [LARGE SCALE GENOMIC DNA]</scope>
    <source>
        <strain evidence="3 4">CBS 141358</strain>
    </source>
</reference>
<feature type="compositionally biased region" description="Polar residues" evidence="1">
    <location>
        <begin position="1"/>
        <end position="21"/>
    </location>
</feature>
<evidence type="ECO:0000256" key="2">
    <source>
        <dbReference type="SAM" id="Phobius"/>
    </source>
</evidence>
<evidence type="ECO:0000256" key="1">
    <source>
        <dbReference type="SAM" id="MobiDB-lite"/>
    </source>
</evidence>
<evidence type="ECO:0000313" key="4">
    <source>
        <dbReference type="Proteomes" id="UP001367316"/>
    </source>
</evidence>
<sequence length="118" mass="13068">MGAMSQSTSAPTFFPPTANTRSLDEIRYHEPSESLASSAVTTEEQQLMSSSAVGERPPYNDYTTIDWLHDLVKESYRYRRLHSHKGLRYAVAAAFDSCFGWIAAAIIGTLTACAAFIR</sequence>
<proteinExistence type="predicted"/>
<accession>A0ABR1NCM3</accession>
<keyword evidence="2" id="KW-0812">Transmembrane</keyword>
<keyword evidence="4" id="KW-1185">Reference proteome</keyword>
<name>A0ABR1NCM3_9PEZI</name>
<dbReference type="EMBL" id="JBBPBF010000012">
    <property type="protein sequence ID" value="KAK7611816.1"/>
    <property type="molecule type" value="Genomic_DNA"/>
</dbReference>